<reference evidence="3 4" key="1">
    <citation type="journal article" date="2013" name="Curr. Biol.">
        <title>The Genome of the Foraminiferan Reticulomyxa filosa.</title>
        <authorList>
            <person name="Glockner G."/>
            <person name="Hulsmann N."/>
            <person name="Schleicher M."/>
            <person name="Noegel A.A."/>
            <person name="Eichinger L."/>
            <person name="Gallinger C."/>
            <person name="Pawlowski J."/>
            <person name="Sierra R."/>
            <person name="Euteneuer U."/>
            <person name="Pillet L."/>
            <person name="Moustafa A."/>
            <person name="Platzer M."/>
            <person name="Groth M."/>
            <person name="Szafranski K."/>
            <person name="Schliwa M."/>
        </authorList>
    </citation>
    <scope>NUCLEOTIDE SEQUENCE [LARGE SCALE GENOMIC DNA]</scope>
</reference>
<feature type="compositionally biased region" description="Basic and acidic residues" evidence="1">
    <location>
        <begin position="287"/>
        <end position="304"/>
    </location>
</feature>
<sequence length="334" mass="37149">DHSPDSSVEYLRIKELPTSEYPLKLLFVYDQANVTKKYECPLVFLENGTKDPKYVKNPWGYNLRPTNVRYDPAVYAVSPFGVTNDVTCIAMTRSLGDFYAHQFGLSHQPDITFCDVDCNDEYLVTIGSDGIWDCWKWEAFADYINGNLTKMRIQTDKVVQTALRHTVTRAKSCFGDTSFDDTSLIVVALVPELFPPIEEVYPSDLKAIPSLTTETTGDVNMKQHNNSCDGSTTSHEESKDSLNTADCRNTTISDQISSDSSTVTQTDASNTIVNTSINTNVNNECAKSNHEKDKNDKVQPHTAEHVNSPACTHHHQEGSAITEDTSVVTPTKTT</sequence>
<dbReference type="SUPFAM" id="SSF81606">
    <property type="entry name" value="PP2C-like"/>
    <property type="match status" value="1"/>
</dbReference>
<comment type="caution">
    <text evidence="3">The sequence shown here is derived from an EMBL/GenBank/DDBJ whole genome shotgun (WGS) entry which is preliminary data.</text>
</comment>
<dbReference type="OrthoDB" id="10264738at2759"/>
<name>X6MBC1_RETFI</name>
<dbReference type="AlphaFoldDB" id="X6MBC1"/>
<dbReference type="InterPro" id="IPR001932">
    <property type="entry name" value="PPM-type_phosphatase-like_dom"/>
</dbReference>
<feature type="region of interest" description="Disordered" evidence="1">
    <location>
        <begin position="216"/>
        <end position="243"/>
    </location>
</feature>
<evidence type="ECO:0000259" key="2">
    <source>
        <dbReference type="PROSITE" id="PS51746"/>
    </source>
</evidence>
<dbReference type="EMBL" id="ASPP01023148">
    <property type="protein sequence ID" value="ETO10767.1"/>
    <property type="molecule type" value="Genomic_DNA"/>
</dbReference>
<gene>
    <name evidence="3" type="ORF">RFI_26610</name>
</gene>
<accession>X6MBC1</accession>
<proteinExistence type="predicted"/>
<dbReference type="PROSITE" id="PS51746">
    <property type="entry name" value="PPM_2"/>
    <property type="match status" value="1"/>
</dbReference>
<evidence type="ECO:0000313" key="3">
    <source>
        <dbReference type="EMBL" id="ETO10767.1"/>
    </source>
</evidence>
<feature type="region of interest" description="Disordered" evidence="1">
    <location>
        <begin position="286"/>
        <end position="334"/>
    </location>
</feature>
<evidence type="ECO:0000313" key="4">
    <source>
        <dbReference type="Proteomes" id="UP000023152"/>
    </source>
</evidence>
<feature type="non-terminal residue" evidence="3">
    <location>
        <position position="1"/>
    </location>
</feature>
<dbReference type="InterPro" id="IPR036457">
    <property type="entry name" value="PPM-type-like_dom_sf"/>
</dbReference>
<dbReference type="Pfam" id="PF00481">
    <property type="entry name" value="PP2C"/>
    <property type="match status" value="1"/>
</dbReference>
<organism evidence="3 4">
    <name type="scientific">Reticulomyxa filosa</name>
    <dbReference type="NCBI Taxonomy" id="46433"/>
    <lineage>
        <taxon>Eukaryota</taxon>
        <taxon>Sar</taxon>
        <taxon>Rhizaria</taxon>
        <taxon>Retaria</taxon>
        <taxon>Foraminifera</taxon>
        <taxon>Monothalamids</taxon>
        <taxon>Reticulomyxidae</taxon>
        <taxon>Reticulomyxa</taxon>
    </lineage>
</organism>
<evidence type="ECO:0000256" key="1">
    <source>
        <dbReference type="SAM" id="MobiDB-lite"/>
    </source>
</evidence>
<feature type="compositionally biased region" description="Polar residues" evidence="1">
    <location>
        <begin position="216"/>
        <end position="233"/>
    </location>
</feature>
<dbReference type="Gene3D" id="3.60.40.10">
    <property type="entry name" value="PPM-type phosphatase domain"/>
    <property type="match status" value="1"/>
</dbReference>
<feature type="compositionally biased region" description="Polar residues" evidence="1">
    <location>
        <begin position="322"/>
        <end position="334"/>
    </location>
</feature>
<keyword evidence="4" id="KW-1185">Reference proteome</keyword>
<feature type="domain" description="PPM-type phosphatase" evidence="2">
    <location>
        <begin position="1"/>
        <end position="189"/>
    </location>
</feature>
<dbReference type="Proteomes" id="UP000023152">
    <property type="component" value="Unassembled WGS sequence"/>
</dbReference>
<protein>
    <submittedName>
        <fullName evidence="3">Protein phosphatase type 2C</fullName>
    </submittedName>
</protein>